<organism evidence="2 3">
    <name type="scientific">Thalassiosira oceanica</name>
    <name type="common">Marine diatom</name>
    <dbReference type="NCBI Taxonomy" id="159749"/>
    <lineage>
        <taxon>Eukaryota</taxon>
        <taxon>Sar</taxon>
        <taxon>Stramenopiles</taxon>
        <taxon>Ochrophyta</taxon>
        <taxon>Bacillariophyta</taxon>
        <taxon>Coscinodiscophyceae</taxon>
        <taxon>Thalassiosirophycidae</taxon>
        <taxon>Thalassiosirales</taxon>
        <taxon>Thalassiosiraceae</taxon>
        <taxon>Thalassiosira</taxon>
    </lineage>
</organism>
<feature type="non-terminal residue" evidence="2">
    <location>
        <position position="1"/>
    </location>
</feature>
<evidence type="ECO:0000313" key="3">
    <source>
        <dbReference type="Proteomes" id="UP000266841"/>
    </source>
</evidence>
<reference evidence="2 3" key="1">
    <citation type="journal article" date="2012" name="Genome Biol.">
        <title>Genome and low-iron response of an oceanic diatom adapted to chronic iron limitation.</title>
        <authorList>
            <person name="Lommer M."/>
            <person name="Specht M."/>
            <person name="Roy A.S."/>
            <person name="Kraemer L."/>
            <person name="Andreson R."/>
            <person name="Gutowska M.A."/>
            <person name="Wolf J."/>
            <person name="Bergner S.V."/>
            <person name="Schilhabel M.B."/>
            <person name="Klostermeier U.C."/>
            <person name="Beiko R.G."/>
            <person name="Rosenstiel P."/>
            <person name="Hippler M."/>
            <person name="Laroche J."/>
        </authorList>
    </citation>
    <scope>NUCLEOTIDE SEQUENCE [LARGE SCALE GENOMIC DNA]</scope>
    <source>
        <strain evidence="2 3">CCMP1005</strain>
    </source>
</reference>
<dbReference type="Proteomes" id="UP000266841">
    <property type="component" value="Unassembled WGS sequence"/>
</dbReference>
<comment type="caution">
    <text evidence="2">The sequence shown here is derived from an EMBL/GenBank/DDBJ whole genome shotgun (WGS) entry which is preliminary data.</text>
</comment>
<evidence type="ECO:0000256" key="1">
    <source>
        <dbReference type="SAM" id="MobiDB-lite"/>
    </source>
</evidence>
<accession>K0SKP7</accession>
<dbReference type="AlphaFoldDB" id="K0SKP7"/>
<name>K0SKP7_THAOC</name>
<gene>
    <name evidence="2" type="ORF">THAOC_13593</name>
</gene>
<sequence>ARRVEQAGLGADGAVHEQHGPADPRPPPPGGGAQARDDGDEAADVDDRAAVGHGGREGGHADDKGHEHPRRDEEAAAAPQGGVHEHGHEGRAHGDLLGISGGLLREVTQTAMAGQRVSLFFSSFRAEGRNKARAWKGIEVVEDGPGGGGVGDFDLYSLSPPFNKLMKGILC</sequence>
<feature type="compositionally biased region" description="Basic and acidic residues" evidence="1">
    <location>
        <begin position="45"/>
        <end position="74"/>
    </location>
</feature>
<proteinExistence type="predicted"/>
<feature type="region of interest" description="Disordered" evidence="1">
    <location>
        <begin position="1"/>
        <end position="94"/>
    </location>
</feature>
<protein>
    <submittedName>
        <fullName evidence="2">Uncharacterized protein</fullName>
    </submittedName>
</protein>
<evidence type="ECO:0000313" key="2">
    <source>
        <dbReference type="EMBL" id="EJK65529.1"/>
    </source>
</evidence>
<dbReference type="EMBL" id="AGNL01015707">
    <property type="protein sequence ID" value="EJK65529.1"/>
    <property type="molecule type" value="Genomic_DNA"/>
</dbReference>
<keyword evidence="3" id="KW-1185">Reference proteome</keyword>
<feature type="compositionally biased region" description="Basic and acidic residues" evidence="1">
    <location>
        <begin position="83"/>
        <end position="94"/>
    </location>
</feature>